<keyword evidence="4" id="KW-0804">Transcription</keyword>
<protein>
    <submittedName>
        <fullName evidence="6">DeoR/GlpR family transcriptional regulator of sugar metabolism</fullName>
    </submittedName>
</protein>
<keyword evidence="7" id="KW-1185">Reference proteome</keyword>
<evidence type="ECO:0000313" key="6">
    <source>
        <dbReference type="EMBL" id="MBB6099205.1"/>
    </source>
</evidence>
<sequence length="257" mass="28379">MTQPLADERLNLILKLLMERGACRTTEISERLGISGSTVRRDLDLLAERGLIRKVHGGATLASQDQIYQERQQIGRDEKARIGERALALIEPGQTVYIDAGTTALEVALALKRAPQLARSLHVVTHAINVAFELNGECNLYVIGGENYHSTYSLVGPDALEAIARFRYDLFFVGCTSIDPERGLTNSNLIEARQKTAIMRQTRRSILVADHGKWGPKGFAIFAALEEIDTWVTGHAPEDAQARFAAAGCRVLEAERR</sequence>
<evidence type="ECO:0000256" key="4">
    <source>
        <dbReference type="ARBA" id="ARBA00023163"/>
    </source>
</evidence>
<feature type="domain" description="HTH deoR-type" evidence="5">
    <location>
        <begin position="6"/>
        <end position="61"/>
    </location>
</feature>
<dbReference type="InterPro" id="IPR036390">
    <property type="entry name" value="WH_DNA-bd_sf"/>
</dbReference>
<proteinExistence type="predicted"/>
<dbReference type="InterPro" id="IPR037171">
    <property type="entry name" value="NagB/RpiA_transferase-like"/>
</dbReference>
<evidence type="ECO:0000256" key="1">
    <source>
        <dbReference type="ARBA" id="ARBA00022491"/>
    </source>
</evidence>
<organism evidence="6 7">
    <name type="scientific">Deinobacterium chartae</name>
    <dbReference type="NCBI Taxonomy" id="521158"/>
    <lineage>
        <taxon>Bacteria</taxon>
        <taxon>Thermotogati</taxon>
        <taxon>Deinococcota</taxon>
        <taxon>Deinococci</taxon>
        <taxon>Deinococcales</taxon>
        <taxon>Deinococcaceae</taxon>
        <taxon>Deinobacterium</taxon>
    </lineage>
</organism>
<dbReference type="AlphaFoldDB" id="A0A841I5Q6"/>
<dbReference type="InterPro" id="IPR011991">
    <property type="entry name" value="ArsR-like_HTH"/>
</dbReference>
<dbReference type="PRINTS" id="PR00037">
    <property type="entry name" value="HTHLACR"/>
</dbReference>
<dbReference type="RefSeq" id="WP_183987964.1">
    <property type="nucleotide sequence ID" value="NZ_JACHHG010000010.1"/>
</dbReference>
<evidence type="ECO:0000313" key="7">
    <source>
        <dbReference type="Proteomes" id="UP000569951"/>
    </source>
</evidence>
<dbReference type="EMBL" id="JACHHG010000010">
    <property type="protein sequence ID" value="MBB6099205.1"/>
    <property type="molecule type" value="Genomic_DNA"/>
</dbReference>
<dbReference type="Pfam" id="PF00455">
    <property type="entry name" value="DeoRC"/>
    <property type="match status" value="1"/>
</dbReference>
<dbReference type="Gene3D" id="1.10.10.10">
    <property type="entry name" value="Winged helix-like DNA-binding domain superfamily/Winged helix DNA-binding domain"/>
    <property type="match status" value="1"/>
</dbReference>
<reference evidence="6 7" key="1">
    <citation type="submission" date="2020-08" db="EMBL/GenBank/DDBJ databases">
        <title>Genomic Encyclopedia of Type Strains, Phase IV (KMG-IV): sequencing the most valuable type-strain genomes for metagenomic binning, comparative biology and taxonomic classification.</title>
        <authorList>
            <person name="Goeker M."/>
        </authorList>
    </citation>
    <scope>NUCLEOTIDE SEQUENCE [LARGE SCALE GENOMIC DNA]</scope>
    <source>
        <strain evidence="6 7">DSM 21458</strain>
    </source>
</reference>
<dbReference type="Gene3D" id="3.40.50.1360">
    <property type="match status" value="1"/>
</dbReference>
<gene>
    <name evidence="6" type="ORF">HNR42_002643</name>
</gene>
<dbReference type="GO" id="GO:0003677">
    <property type="term" value="F:DNA binding"/>
    <property type="evidence" value="ECO:0007669"/>
    <property type="project" value="UniProtKB-KW"/>
</dbReference>
<dbReference type="SMART" id="SM00420">
    <property type="entry name" value="HTH_DEOR"/>
    <property type="match status" value="1"/>
</dbReference>
<keyword evidence="3" id="KW-0238">DNA-binding</keyword>
<evidence type="ECO:0000256" key="2">
    <source>
        <dbReference type="ARBA" id="ARBA00023015"/>
    </source>
</evidence>
<evidence type="ECO:0000259" key="5">
    <source>
        <dbReference type="PROSITE" id="PS51000"/>
    </source>
</evidence>
<dbReference type="InterPro" id="IPR036388">
    <property type="entry name" value="WH-like_DNA-bd_sf"/>
</dbReference>
<dbReference type="InterPro" id="IPR018356">
    <property type="entry name" value="Tscrpt_reg_HTH_DeoR_CS"/>
</dbReference>
<evidence type="ECO:0000256" key="3">
    <source>
        <dbReference type="ARBA" id="ARBA00023125"/>
    </source>
</evidence>
<dbReference type="Proteomes" id="UP000569951">
    <property type="component" value="Unassembled WGS sequence"/>
</dbReference>
<dbReference type="PANTHER" id="PTHR30363:SF4">
    <property type="entry name" value="GLYCEROL-3-PHOSPHATE REGULON REPRESSOR"/>
    <property type="match status" value="1"/>
</dbReference>
<dbReference type="SMART" id="SM01134">
    <property type="entry name" value="DeoRC"/>
    <property type="match status" value="1"/>
</dbReference>
<keyword evidence="2" id="KW-0805">Transcription regulation</keyword>
<dbReference type="InterPro" id="IPR001034">
    <property type="entry name" value="DeoR_HTH"/>
</dbReference>
<keyword evidence="1" id="KW-0678">Repressor</keyword>
<dbReference type="GO" id="GO:0003700">
    <property type="term" value="F:DNA-binding transcription factor activity"/>
    <property type="evidence" value="ECO:0007669"/>
    <property type="project" value="InterPro"/>
</dbReference>
<accession>A0A841I5Q6</accession>
<dbReference type="InterPro" id="IPR014036">
    <property type="entry name" value="DeoR-like_C"/>
</dbReference>
<comment type="caution">
    <text evidence="6">The sequence shown here is derived from an EMBL/GenBank/DDBJ whole genome shotgun (WGS) entry which is preliminary data.</text>
</comment>
<dbReference type="Pfam" id="PF08220">
    <property type="entry name" value="HTH_DeoR"/>
    <property type="match status" value="1"/>
</dbReference>
<dbReference type="PROSITE" id="PS51000">
    <property type="entry name" value="HTH_DEOR_2"/>
    <property type="match status" value="1"/>
</dbReference>
<dbReference type="SUPFAM" id="SSF46785">
    <property type="entry name" value="Winged helix' DNA-binding domain"/>
    <property type="match status" value="1"/>
</dbReference>
<name>A0A841I5Q6_9DEIO</name>
<dbReference type="SUPFAM" id="SSF100950">
    <property type="entry name" value="NagB/RpiA/CoA transferase-like"/>
    <property type="match status" value="1"/>
</dbReference>
<dbReference type="InterPro" id="IPR050313">
    <property type="entry name" value="Carb_Metab_HTH_regulators"/>
</dbReference>
<dbReference type="PROSITE" id="PS00894">
    <property type="entry name" value="HTH_DEOR_1"/>
    <property type="match status" value="1"/>
</dbReference>
<dbReference type="CDD" id="cd00090">
    <property type="entry name" value="HTH_ARSR"/>
    <property type="match status" value="1"/>
</dbReference>
<dbReference type="PANTHER" id="PTHR30363">
    <property type="entry name" value="HTH-TYPE TRANSCRIPTIONAL REGULATOR SRLR-RELATED"/>
    <property type="match status" value="1"/>
</dbReference>